<dbReference type="InterPro" id="IPR015815">
    <property type="entry name" value="HIBADH-related"/>
</dbReference>
<dbReference type="PANTHER" id="PTHR43580">
    <property type="entry name" value="OXIDOREDUCTASE GLYR1-RELATED"/>
    <property type="match status" value="1"/>
</dbReference>
<dbReference type="PIRSF" id="PIRSF000103">
    <property type="entry name" value="HIBADH"/>
    <property type="match status" value="1"/>
</dbReference>
<evidence type="ECO:0000256" key="3">
    <source>
        <dbReference type="ARBA" id="ARBA00023027"/>
    </source>
</evidence>
<evidence type="ECO:0000259" key="6">
    <source>
        <dbReference type="Pfam" id="PF14833"/>
    </source>
</evidence>
<dbReference type="InterPro" id="IPR013328">
    <property type="entry name" value="6PGD_dom2"/>
</dbReference>
<evidence type="ECO:0000256" key="4">
    <source>
        <dbReference type="SAM" id="MobiDB-lite"/>
    </source>
</evidence>
<dbReference type="Pfam" id="PF14833">
    <property type="entry name" value="NAD_binding_11"/>
    <property type="match status" value="1"/>
</dbReference>
<dbReference type="InterPro" id="IPR006115">
    <property type="entry name" value="6PGDH_NADP-bd"/>
</dbReference>
<feature type="domain" description="6-phosphogluconate dehydrogenase NADP-binding" evidence="5">
    <location>
        <begin position="5"/>
        <end position="161"/>
    </location>
</feature>
<dbReference type="SUPFAM" id="SSF51735">
    <property type="entry name" value="NAD(P)-binding Rossmann-fold domains"/>
    <property type="match status" value="1"/>
</dbReference>
<comment type="caution">
    <text evidence="7">The sequence shown here is derived from an EMBL/GenBank/DDBJ whole genome shotgun (WGS) entry which is preliminary data.</text>
</comment>
<dbReference type="Gene3D" id="1.10.1040.10">
    <property type="entry name" value="N-(1-d-carboxylethyl)-l-norvaline Dehydrogenase, domain 2"/>
    <property type="match status" value="1"/>
</dbReference>
<evidence type="ECO:0000256" key="1">
    <source>
        <dbReference type="ARBA" id="ARBA00009080"/>
    </source>
</evidence>
<dbReference type="Proteomes" id="UP001500037">
    <property type="component" value="Unassembled WGS sequence"/>
</dbReference>
<dbReference type="InterPro" id="IPR036291">
    <property type="entry name" value="NAD(P)-bd_dom_sf"/>
</dbReference>
<proteinExistence type="inferred from homology"/>
<evidence type="ECO:0000256" key="2">
    <source>
        <dbReference type="ARBA" id="ARBA00023002"/>
    </source>
</evidence>
<dbReference type="Gene3D" id="3.40.50.720">
    <property type="entry name" value="NAD(P)-binding Rossmann-like Domain"/>
    <property type="match status" value="1"/>
</dbReference>
<dbReference type="InterPro" id="IPR002204">
    <property type="entry name" value="3-OH-isobutyrate_DH-rel_CS"/>
</dbReference>
<keyword evidence="2" id="KW-0560">Oxidoreductase</keyword>
<dbReference type="PROSITE" id="PS00895">
    <property type="entry name" value="3_HYDROXYISOBUT_DH"/>
    <property type="match status" value="1"/>
</dbReference>
<dbReference type="RefSeq" id="WP_344444674.1">
    <property type="nucleotide sequence ID" value="NZ_BAAALF010000124.1"/>
</dbReference>
<feature type="domain" description="3-hydroxyisobutyrate dehydrogenase-like NAD-binding" evidence="6">
    <location>
        <begin position="169"/>
        <end position="286"/>
    </location>
</feature>
<evidence type="ECO:0000313" key="8">
    <source>
        <dbReference type="Proteomes" id="UP001500037"/>
    </source>
</evidence>
<dbReference type="PANTHER" id="PTHR43580:SF2">
    <property type="entry name" value="CYTOKINE-LIKE NUCLEAR FACTOR N-PAC"/>
    <property type="match status" value="1"/>
</dbReference>
<protein>
    <submittedName>
        <fullName evidence="7">NAD(P)-dependent oxidoreductase</fullName>
    </submittedName>
</protein>
<reference evidence="7 8" key="1">
    <citation type="journal article" date="2019" name="Int. J. Syst. Evol. Microbiol.">
        <title>The Global Catalogue of Microorganisms (GCM) 10K type strain sequencing project: providing services to taxonomists for standard genome sequencing and annotation.</title>
        <authorList>
            <consortium name="The Broad Institute Genomics Platform"/>
            <consortium name="The Broad Institute Genome Sequencing Center for Infectious Disease"/>
            <person name="Wu L."/>
            <person name="Ma J."/>
        </authorList>
    </citation>
    <scope>NUCLEOTIDE SEQUENCE [LARGE SCALE GENOMIC DNA]</scope>
    <source>
        <strain evidence="7 8">JCM 13004</strain>
    </source>
</reference>
<dbReference type="InterPro" id="IPR051265">
    <property type="entry name" value="HIBADH-related_NP60_sf"/>
</dbReference>
<dbReference type="Pfam" id="PF03446">
    <property type="entry name" value="NAD_binding_2"/>
    <property type="match status" value="1"/>
</dbReference>
<dbReference type="SUPFAM" id="SSF48179">
    <property type="entry name" value="6-phosphogluconate dehydrogenase C-terminal domain-like"/>
    <property type="match status" value="1"/>
</dbReference>
<keyword evidence="3" id="KW-0520">NAD</keyword>
<accession>A0ABN1WNY3</accession>
<gene>
    <name evidence="7" type="ORF">GCM10009665_54730</name>
</gene>
<organism evidence="7 8">
    <name type="scientific">Kitasatospora nipponensis</name>
    <dbReference type="NCBI Taxonomy" id="258049"/>
    <lineage>
        <taxon>Bacteria</taxon>
        <taxon>Bacillati</taxon>
        <taxon>Actinomycetota</taxon>
        <taxon>Actinomycetes</taxon>
        <taxon>Kitasatosporales</taxon>
        <taxon>Streptomycetaceae</taxon>
        <taxon>Kitasatospora</taxon>
    </lineage>
</organism>
<comment type="similarity">
    <text evidence="1">Belongs to the HIBADH-related family.</text>
</comment>
<dbReference type="InterPro" id="IPR029154">
    <property type="entry name" value="HIBADH-like_NADP-bd"/>
</dbReference>
<keyword evidence="8" id="KW-1185">Reference proteome</keyword>
<feature type="compositionally biased region" description="Gly residues" evidence="4">
    <location>
        <begin position="311"/>
        <end position="327"/>
    </location>
</feature>
<dbReference type="InterPro" id="IPR008927">
    <property type="entry name" value="6-PGluconate_DH-like_C_sf"/>
</dbReference>
<evidence type="ECO:0000259" key="5">
    <source>
        <dbReference type="Pfam" id="PF03446"/>
    </source>
</evidence>
<dbReference type="EMBL" id="BAAALF010000124">
    <property type="protein sequence ID" value="GAA1257408.1"/>
    <property type="molecule type" value="Genomic_DNA"/>
</dbReference>
<name>A0ABN1WNY3_9ACTN</name>
<evidence type="ECO:0000313" key="7">
    <source>
        <dbReference type="EMBL" id="GAA1257408.1"/>
    </source>
</evidence>
<feature type="region of interest" description="Disordered" evidence="4">
    <location>
        <begin position="288"/>
        <end position="341"/>
    </location>
</feature>
<sequence length="341" mass="34821">MRTPTVGFIGLGVMGGPMALNLVRAGTPLLVWNRTPAKADALAAGGAEVAPDAATVFARCEVVLLMLLDDTALDGVLDRGGPGFAQRVRERIVVQMGTTAPAHSAALPAEDRAAGGRYVEAPVSGSRTPAEAGELVAMLAGEPAAVDRVRPLLAPMCRQSVLCGPVPGGLLMKLSVNTFLISVVTGLAEAVHFARRHGLDLERLTEVLDAGPMASPVMRVKAPKLLAEDFSVQASITDVWQNTRLITDAARAASIASPLLDVCRELYGETSRLGLAGADMAAVVRAIEARDDDPPTTDLRAGPPTGPDSGPHGGAGGGAGGTGGGPHAGSPGVISRSSHHK</sequence>